<sequence>MGQLKKNILIAVLCVFAFASLGMGGLGDSRIIKKIPEPDRHFLVKIVDIDDVSYSVTDFSVEGLTLIPVKIGRADASIDLADIRSAKFFRRGSSIVAQVEMKKGGSKSLAIDPAVTFYGRTSWGLLRLKAEDLREVHVIRRLP</sequence>
<dbReference type="OrthoDB" id="5465310at2"/>
<dbReference type="EMBL" id="FUYA01000001">
    <property type="protein sequence ID" value="SKA64814.1"/>
    <property type="molecule type" value="Genomic_DNA"/>
</dbReference>
<dbReference type="AlphaFoldDB" id="A0A1T4VIN2"/>
<keyword evidence="2" id="KW-1185">Reference proteome</keyword>
<dbReference type="STRING" id="1121442.SAMN02745702_00413"/>
<accession>A0A1T4VIN2</accession>
<evidence type="ECO:0000313" key="2">
    <source>
        <dbReference type="Proteomes" id="UP000189733"/>
    </source>
</evidence>
<protein>
    <submittedName>
        <fullName evidence="1">Uncharacterized protein</fullName>
    </submittedName>
</protein>
<evidence type="ECO:0000313" key="1">
    <source>
        <dbReference type="EMBL" id="SKA64814.1"/>
    </source>
</evidence>
<dbReference type="RefSeq" id="WP_078683722.1">
    <property type="nucleotide sequence ID" value="NZ_FUYA01000001.1"/>
</dbReference>
<reference evidence="1 2" key="1">
    <citation type="submission" date="2017-02" db="EMBL/GenBank/DDBJ databases">
        <authorList>
            <person name="Peterson S.W."/>
        </authorList>
    </citation>
    <scope>NUCLEOTIDE SEQUENCE [LARGE SCALE GENOMIC DNA]</scope>
    <source>
        <strain evidence="1 2">DSM 18034</strain>
    </source>
</reference>
<proteinExistence type="predicted"/>
<dbReference type="Proteomes" id="UP000189733">
    <property type="component" value="Unassembled WGS sequence"/>
</dbReference>
<gene>
    <name evidence="1" type="ORF">SAMN02745702_00413</name>
</gene>
<name>A0A1T4VIN2_9BACT</name>
<organism evidence="1 2">
    <name type="scientific">Desulfobaculum bizertense DSM 18034</name>
    <dbReference type="NCBI Taxonomy" id="1121442"/>
    <lineage>
        <taxon>Bacteria</taxon>
        <taxon>Pseudomonadati</taxon>
        <taxon>Thermodesulfobacteriota</taxon>
        <taxon>Desulfovibrionia</taxon>
        <taxon>Desulfovibrionales</taxon>
        <taxon>Desulfovibrionaceae</taxon>
        <taxon>Desulfobaculum</taxon>
    </lineage>
</organism>